<accession>A0AAV4HEV9</accession>
<gene>
    <name evidence="2" type="ORF">ElyMa_000970100</name>
</gene>
<protein>
    <submittedName>
        <fullName evidence="2">Reverse transcriptase-like protein</fullName>
    </submittedName>
</protein>
<dbReference type="InterPro" id="IPR000477">
    <property type="entry name" value="RT_dom"/>
</dbReference>
<dbReference type="GO" id="GO:0003964">
    <property type="term" value="F:RNA-directed DNA polymerase activity"/>
    <property type="evidence" value="ECO:0007669"/>
    <property type="project" value="UniProtKB-KW"/>
</dbReference>
<dbReference type="Proteomes" id="UP000762676">
    <property type="component" value="Unassembled WGS sequence"/>
</dbReference>
<evidence type="ECO:0000313" key="2">
    <source>
        <dbReference type="EMBL" id="GFR96463.1"/>
    </source>
</evidence>
<dbReference type="PROSITE" id="PS50878">
    <property type="entry name" value="RT_POL"/>
    <property type="match status" value="1"/>
</dbReference>
<dbReference type="PANTHER" id="PTHR33332">
    <property type="entry name" value="REVERSE TRANSCRIPTASE DOMAIN-CONTAINING PROTEIN"/>
    <property type="match status" value="1"/>
</dbReference>
<dbReference type="EMBL" id="BMAT01001966">
    <property type="protein sequence ID" value="GFR96463.1"/>
    <property type="molecule type" value="Genomic_DNA"/>
</dbReference>
<dbReference type="Pfam" id="PF00078">
    <property type="entry name" value="RVT_1"/>
    <property type="match status" value="1"/>
</dbReference>
<name>A0AAV4HEV9_9GAST</name>
<keyword evidence="2" id="KW-0548">Nucleotidyltransferase</keyword>
<feature type="domain" description="Reverse transcriptase" evidence="1">
    <location>
        <begin position="137"/>
        <end position="319"/>
    </location>
</feature>
<keyword evidence="2" id="KW-0808">Transferase</keyword>
<proteinExistence type="predicted"/>
<comment type="caution">
    <text evidence="2">The sequence shown here is derived from an EMBL/GenBank/DDBJ whole genome shotgun (WGS) entry which is preliminary data.</text>
</comment>
<keyword evidence="2" id="KW-0695">RNA-directed DNA polymerase</keyword>
<evidence type="ECO:0000313" key="3">
    <source>
        <dbReference type="Proteomes" id="UP000762676"/>
    </source>
</evidence>
<dbReference type="AlphaFoldDB" id="A0AAV4HEV9"/>
<reference evidence="2 3" key="1">
    <citation type="journal article" date="2021" name="Elife">
        <title>Chloroplast acquisition without the gene transfer in kleptoplastic sea slugs, Plakobranchus ocellatus.</title>
        <authorList>
            <person name="Maeda T."/>
            <person name="Takahashi S."/>
            <person name="Yoshida T."/>
            <person name="Shimamura S."/>
            <person name="Takaki Y."/>
            <person name="Nagai Y."/>
            <person name="Toyoda A."/>
            <person name="Suzuki Y."/>
            <person name="Arimoto A."/>
            <person name="Ishii H."/>
            <person name="Satoh N."/>
            <person name="Nishiyama T."/>
            <person name="Hasebe M."/>
            <person name="Maruyama T."/>
            <person name="Minagawa J."/>
            <person name="Obokata J."/>
            <person name="Shigenobu S."/>
        </authorList>
    </citation>
    <scope>NUCLEOTIDE SEQUENCE [LARGE SCALE GENOMIC DNA]</scope>
</reference>
<keyword evidence="3" id="KW-1185">Reference proteome</keyword>
<sequence length="319" mass="35285">MTKLIKEKNREFYSIVFSNIKTCRGLFYVSNQLLGKNTESACPDGDPKEMCNKFQTFFQEKIAKIRNKLDNDKAPSTTFSPFNGDTLQLLKEVTEKEVKDIIRQSPAKSCALDPIPTNILMTCLDDVLPHITTIINNSLRTGEVPTCFKNAIVKPIITKTGLDENDLTNYRPVSNLPFLSKILEKVVLTQLFGHINTNGLTEAFQSAYKACHSTKTATIRIANDILIEIDARNVCILALLDLSAAFDTLDHEILLKKLEIAFGVTGSALSCFCSYIADRAQKVSLKGETSEGDTIMRFGVSQGSVLWASDLHALHATVG</sequence>
<organism evidence="2 3">
    <name type="scientific">Elysia marginata</name>
    <dbReference type="NCBI Taxonomy" id="1093978"/>
    <lineage>
        <taxon>Eukaryota</taxon>
        <taxon>Metazoa</taxon>
        <taxon>Spiralia</taxon>
        <taxon>Lophotrochozoa</taxon>
        <taxon>Mollusca</taxon>
        <taxon>Gastropoda</taxon>
        <taxon>Heterobranchia</taxon>
        <taxon>Euthyneura</taxon>
        <taxon>Panpulmonata</taxon>
        <taxon>Sacoglossa</taxon>
        <taxon>Placobranchoidea</taxon>
        <taxon>Plakobranchidae</taxon>
        <taxon>Elysia</taxon>
    </lineage>
</organism>
<evidence type="ECO:0000259" key="1">
    <source>
        <dbReference type="PROSITE" id="PS50878"/>
    </source>
</evidence>